<dbReference type="RefSeq" id="WP_008375975.1">
    <property type="nucleotide sequence ID" value="NZ_BAOP01000002.1"/>
</dbReference>
<feature type="transmembrane region" description="Helical" evidence="1">
    <location>
        <begin position="85"/>
        <end position="107"/>
    </location>
</feature>
<gene>
    <name evidence="2" type="ORF">GM1_002_01280</name>
</gene>
<evidence type="ECO:0000313" key="3">
    <source>
        <dbReference type="Proteomes" id="UP000035009"/>
    </source>
</evidence>
<accession>M3UG02</accession>
<feature type="transmembrane region" description="Helical" evidence="1">
    <location>
        <begin position="59"/>
        <end position="78"/>
    </location>
</feature>
<sequence length="354" mass="37721">MDAALIEPPEERRWWQSDQREDTSAVIGLQSGFAVVALGTTWAVFLMLGLMSGGVERTWLYLVMFGAIGVAFGLLLFAPGTPAASWATGGAVIAEVGAAAAFVWAIVPVDRGAMMPFAGATAVIGALFCLRGRVVSGWVSFGLVTVVLGVLGRQRADALHYVTEPQSGNLGILVMMTVFAAIIGPRAEQIFALRRQATRESKALAVRAIRDHELARLDDRVRPLLRRIAAGGALDDAELVHCRLVEAQLRDRIRAPGLDVPAVADAVWTARERNVRVVLLDDRGDRAALSGSEDGDGRLDRARAVVVATLLDSSSGDHVTVRLLPEGRQTFATITVASDGGVTLRELDGADQPV</sequence>
<reference evidence="2 3" key="1">
    <citation type="submission" date="2013-02" db="EMBL/GenBank/DDBJ databases">
        <title>Whole genome shotgun sequence of Gordonia malaquae NBRC 108250.</title>
        <authorList>
            <person name="Yoshida I."/>
            <person name="Hosoyama A."/>
            <person name="Tsuchikane K."/>
            <person name="Ando Y."/>
            <person name="Baba S."/>
            <person name="Ohji S."/>
            <person name="Hamada M."/>
            <person name="Tamura T."/>
            <person name="Yamazoe A."/>
            <person name="Yamazaki S."/>
            <person name="Fujita N."/>
        </authorList>
    </citation>
    <scope>NUCLEOTIDE SEQUENCE [LARGE SCALE GENOMIC DNA]</scope>
    <source>
        <strain evidence="2 3">NBRC 108250</strain>
    </source>
</reference>
<keyword evidence="1" id="KW-1133">Transmembrane helix</keyword>
<feature type="transmembrane region" description="Helical" evidence="1">
    <location>
        <begin position="25"/>
        <end position="47"/>
    </location>
</feature>
<comment type="caution">
    <text evidence="2">The sequence shown here is derived from an EMBL/GenBank/DDBJ whole genome shotgun (WGS) entry which is preliminary data.</text>
</comment>
<dbReference type="AlphaFoldDB" id="M3UG02"/>
<protein>
    <submittedName>
        <fullName evidence="2">Uncharacterized protein</fullName>
    </submittedName>
</protein>
<organism evidence="2 3">
    <name type="scientific">Gordonia malaquae NBRC 108250</name>
    <dbReference type="NCBI Taxonomy" id="1223542"/>
    <lineage>
        <taxon>Bacteria</taxon>
        <taxon>Bacillati</taxon>
        <taxon>Actinomycetota</taxon>
        <taxon>Actinomycetes</taxon>
        <taxon>Mycobacteriales</taxon>
        <taxon>Gordoniaceae</taxon>
        <taxon>Gordonia</taxon>
    </lineage>
</organism>
<dbReference type="STRING" id="410332.SAMN04488550_3543"/>
<dbReference type="Proteomes" id="UP000035009">
    <property type="component" value="Unassembled WGS sequence"/>
</dbReference>
<name>M3UG02_GORML</name>
<evidence type="ECO:0000313" key="2">
    <source>
        <dbReference type="EMBL" id="GAC78150.1"/>
    </source>
</evidence>
<keyword evidence="1" id="KW-0812">Transmembrane</keyword>
<dbReference type="EMBL" id="BAOP01000002">
    <property type="protein sequence ID" value="GAC78150.1"/>
    <property type="molecule type" value="Genomic_DNA"/>
</dbReference>
<feature type="transmembrane region" description="Helical" evidence="1">
    <location>
        <begin position="137"/>
        <end position="156"/>
    </location>
</feature>
<keyword evidence="1" id="KW-0472">Membrane</keyword>
<dbReference type="OrthoDB" id="4465106at2"/>
<feature type="transmembrane region" description="Helical" evidence="1">
    <location>
        <begin position="168"/>
        <end position="185"/>
    </location>
</feature>
<dbReference type="eggNOG" id="ENOG5030JR4">
    <property type="taxonomic scope" value="Bacteria"/>
</dbReference>
<proteinExistence type="predicted"/>
<evidence type="ECO:0000256" key="1">
    <source>
        <dbReference type="SAM" id="Phobius"/>
    </source>
</evidence>
<keyword evidence="3" id="KW-1185">Reference proteome</keyword>